<evidence type="ECO:0000313" key="2">
    <source>
        <dbReference type="Proteomes" id="UP001221898"/>
    </source>
</evidence>
<dbReference type="Proteomes" id="UP001221898">
    <property type="component" value="Unassembled WGS sequence"/>
</dbReference>
<sequence>EDLGASFATVQKEQYLLERKKRKSEREREKEWDKESKELITGHISLERSRAAHGNGDALSRRDALWCQTASPSRSELRERVCGRRPGEVRGEVIEGRYVLTCWLHPQTLYGGPEEMGHTEIPLTADHSEIKEGALPFIGCQVAYGKSVKR</sequence>
<protein>
    <submittedName>
        <fullName evidence="1">Uncharacterized protein</fullName>
    </submittedName>
</protein>
<proteinExistence type="predicted"/>
<name>A0AAD7WL42_9TELE</name>
<feature type="non-terminal residue" evidence="1">
    <location>
        <position position="1"/>
    </location>
</feature>
<keyword evidence="2" id="KW-1185">Reference proteome</keyword>
<evidence type="ECO:0000313" key="1">
    <source>
        <dbReference type="EMBL" id="KAJ8400872.1"/>
    </source>
</evidence>
<organism evidence="1 2">
    <name type="scientific">Aldrovandia affinis</name>
    <dbReference type="NCBI Taxonomy" id="143900"/>
    <lineage>
        <taxon>Eukaryota</taxon>
        <taxon>Metazoa</taxon>
        <taxon>Chordata</taxon>
        <taxon>Craniata</taxon>
        <taxon>Vertebrata</taxon>
        <taxon>Euteleostomi</taxon>
        <taxon>Actinopterygii</taxon>
        <taxon>Neopterygii</taxon>
        <taxon>Teleostei</taxon>
        <taxon>Notacanthiformes</taxon>
        <taxon>Halosauridae</taxon>
        <taxon>Aldrovandia</taxon>
    </lineage>
</organism>
<reference evidence="1" key="1">
    <citation type="journal article" date="2023" name="Science">
        <title>Genome structures resolve the early diversification of teleost fishes.</title>
        <authorList>
            <person name="Parey E."/>
            <person name="Louis A."/>
            <person name="Montfort J."/>
            <person name="Bouchez O."/>
            <person name="Roques C."/>
            <person name="Iampietro C."/>
            <person name="Lluch J."/>
            <person name="Castinel A."/>
            <person name="Donnadieu C."/>
            <person name="Desvignes T."/>
            <person name="Floi Bucao C."/>
            <person name="Jouanno E."/>
            <person name="Wen M."/>
            <person name="Mejri S."/>
            <person name="Dirks R."/>
            <person name="Jansen H."/>
            <person name="Henkel C."/>
            <person name="Chen W.J."/>
            <person name="Zahm M."/>
            <person name="Cabau C."/>
            <person name="Klopp C."/>
            <person name="Thompson A.W."/>
            <person name="Robinson-Rechavi M."/>
            <person name="Braasch I."/>
            <person name="Lecointre G."/>
            <person name="Bobe J."/>
            <person name="Postlethwait J.H."/>
            <person name="Berthelot C."/>
            <person name="Roest Crollius H."/>
            <person name="Guiguen Y."/>
        </authorList>
    </citation>
    <scope>NUCLEOTIDE SEQUENCE</scope>
    <source>
        <strain evidence="1">NC1722</strain>
    </source>
</reference>
<gene>
    <name evidence="1" type="ORF">AAFF_G00392260</name>
</gene>
<dbReference type="EMBL" id="JAINUG010000074">
    <property type="protein sequence ID" value="KAJ8400872.1"/>
    <property type="molecule type" value="Genomic_DNA"/>
</dbReference>
<dbReference type="AlphaFoldDB" id="A0AAD7WL42"/>
<comment type="caution">
    <text evidence="1">The sequence shown here is derived from an EMBL/GenBank/DDBJ whole genome shotgun (WGS) entry which is preliminary data.</text>
</comment>
<accession>A0AAD7WL42</accession>